<dbReference type="EMBL" id="CAJNJA010069153">
    <property type="protein sequence ID" value="CAE7897069.1"/>
    <property type="molecule type" value="Genomic_DNA"/>
</dbReference>
<dbReference type="InterPro" id="IPR030392">
    <property type="entry name" value="S74_ICA"/>
</dbReference>
<gene>
    <name evidence="3" type="ORF">SNEC2469_LOCUS30080</name>
</gene>
<evidence type="ECO:0000259" key="2">
    <source>
        <dbReference type="Pfam" id="PF13884"/>
    </source>
</evidence>
<feature type="coiled-coil region" evidence="1">
    <location>
        <begin position="476"/>
        <end position="506"/>
    </location>
</feature>
<evidence type="ECO:0000313" key="3">
    <source>
        <dbReference type="EMBL" id="CAE7897069.1"/>
    </source>
</evidence>
<comment type="caution">
    <text evidence="3">The sequence shown here is derived from an EMBL/GenBank/DDBJ whole genome shotgun (WGS) entry which is preliminary data.</text>
</comment>
<protein>
    <recommendedName>
        <fullName evidence="2">Peptidase S74 domain-containing protein</fullName>
    </recommendedName>
</protein>
<evidence type="ECO:0000256" key="1">
    <source>
        <dbReference type="SAM" id="Coils"/>
    </source>
</evidence>
<dbReference type="Proteomes" id="UP000601435">
    <property type="component" value="Unassembled WGS sequence"/>
</dbReference>
<dbReference type="Pfam" id="PF13884">
    <property type="entry name" value="Peptidase_S74"/>
    <property type="match status" value="1"/>
</dbReference>
<keyword evidence="4" id="KW-1185">Reference proteome</keyword>
<keyword evidence="1" id="KW-0175">Coiled coil</keyword>
<organism evidence="3 4">
    <name type="scientific">Symbiodinium necroappetens</name>
    <dbReference type="NCBI Taxonomy" id="1628268"/>
    <lineage>
        <taxon>Eukaryota</taxon>
        <taxon>Sar</taxon>
        <taxon>Alveolata</taxon>
        <taxon>Dinophyceae</taxon>
        <taxon>Suessiales</taxon>
        <taxon>Symbiodiniaceae</taxon>
        <taxon>Symbiodinium</taxon>
    </lineage>
</organism>
<feature type="domain" description="Peptidase S74" evidence="2">
    <location>
        <begin position="378"/>
        <end position="425"/>
    </location>
</feature>
<reference evidence="3" key="1">
    <citation type="submission" date="2021-02" db="EMBL/GenBank/DDBJ databases">
        <authorList>
            <person name="Dougan E. K."/>
            <person name="Rhodes N."/>
            <person name="Thang M."/>
            <person name="Chan C."/>
        </authorList>
    </citation>
    <scope>NUCLEOTIDE SEQUENCE</scope>
</reference>
<accession>A0A813BAT8</accession>
<evidence type="ECO:0000313" key="4">
    <source>
        <dbReference type="Proteomes" id="UP000601435"/>
    </source>
</evidence>
<dbReference type="AlphaFoldDB" id="A0A813BAT8"/>
<dbReference type="OrthoDB" id="442646at2759"/>
<proteinExistence type="predicted"/>
<name>A0A813BAT8_9DINO</name>
<sequence>MGFKSPPFGKVRIGYRDTMPVPSFGHVGSPVSPRSITCLGFLAFVVRFAHFDLPFLSRSHARLGASMLAIDLVSAGPILLVHGSVRPGPTPSIETERRFRDLSITDCQGGKGPLISCATPMIAGVHLSVVAVASAGSVKLVLVLYSNGIMPAREEICKIGLSDVTLGLSETRYFAFHPEQFYFGVSVVSFPSELQQHGPSYLRAAGMRWADSSLLESFYNNVGGLADIAHHMPVVGNRRYNLGQFSFIEAPLLHTGMGRHLVDSRVLCPSSELQNLVPLWSLAELQRALPCVLRIFEISRDSMEFAVSLAIYGGATLKVGTPNINSLEFGTGACANVLLALVLERRVDFSCKDALSMEIGGGSQNQLHGTWYIVNPTDRRLKTEITPLRRQLRPVSYSFKAGSESKYMRFGFIADELETTVPQVVRSGGTKQAPEDLIALLTAAGQSQQEVIENQERLMAGVSGSFALGLALAWGYDQVESEFEAFKAELKLLKELKEKKRQANRALACGATRKKRSVISDIRRLPCSGDYAASPKADDGCLEGLMAVAGAGSVLWPFDDNSLLPSCSGEDLQTIPWKIKGSAPGAFMGACGTQDPGEQAFADPQEWRNSVQGEDDLFFGILDAYTNVRTPETPQTLAEVAGALGSLALEGQPADEGTISAIRTLINSLLQTITTQHQAAQTAVDNQTLYQACISAKDAAFGKANALTSTTTSTTTTTGAPTTTTIHADLAACKSQEADLIVQNRTCYGELDASRSAKLATCELYDDMNYINAGWEYRLPDFQRRVHNLVQQRSTHHDSFSHGYTSWEMMRAARAARCGDAAAFTGTYEEYLERDIQTLAVLQARSKNCSAATTGYDSKVTECAKAFDELTSKLQECLELEAHLAQIHALPDSSTPAAGPTTAVTQEFCAPWAAKVAACSNYDACYTSKAVMQESSFNAAKELANSRQAEYLALKRIDCLLNVLESSAAEQPDKLTACVSAAHDVSSLELKKPVAPAKASCVPGVQPAGCVASR</sequence>